<feature type="compositionally biased region" description="Basic residues" evidence="1">
    <location>
        <begin position="22"/>
        <end position="32"/>
    </location>
</feature>
<sequence length="621" mass="70752">MQTSPQVDKMAGESESPDKVRQSSKYRGKLTPKKTPNTLSVKSNKNLSPRSISKRSFTASPISDKTPSPRVQYKHTYSTTIPNTEFGARTFASDQPSSTFTDTTPSIRISKLESLLVTQKNPVARPPSGYHRIINSSTTHSHSHTSFSPKGTRPLVDRVGAHPRTNSNKLLKKYNQMQQKYHEGQSKLNAFDLMLSGGKLVHSERFEQFIPMFSFQEGLNESDLKDLGKKKITLPRDQTQSREQLPCGGSAIVQHPHTFIDTIFRNFSGKSRRQSKLNAFDLMLSGGKLVHSERFEQFIPMFSFQEGLNESDLKDLGKKKITLPRDQTQSREQLPCGGSAIVQHPHTFIDTIFRNFSGKSRRKLQELEDNLFYTYTYHTSPLSICPSITVPPSRLLLGESSPLHVSLSTLSIREVEAISFFKHRQYDPIIGVSTLVDGLNKNRHAPSEDTFKEKDLKSKHTISDADDKARIDQFLVSVKKEQLKKKEMVCLIEIIRQRELFVRMLKEKLGIVFQAMKATRSMRDQSAELFSNLKIEQRYCRKMLTGRSHPFDVLEESNKTIYRLKKEEKTLEKDLLDKKTVHSGLSDCLLWINCRISEGINQTASLMRVAMKDSKSSEFQK</sequence>
<feature type="compositionally biased region" description="Low complexity" evidence="1">
    <location>
        <begin position="137"/>
        <end position="146"/>
    </location>
</feature>
<feature type="region of interest" description="Disordered" evidence="1">
    <location>
        <begin position="137"/>
        <end position="163"/>
    </location>
</feature>
<organism evidence="2 3">
    <name type="scientific">Aduncisulcus paluster</name>
    <dbReference type="NCBI Taxonomy" id="2918883"/>
    <lineage>
        <taxon>Eukaryota</taxon>
        <taxon>Metamonada</taxon>
        <taxon>Carpediemonas-like organisms</taxon>
        <taxon>Aduncisulcus</taxon>
    </lineage>
</organism>
<dbReference type="Proteomes" id="UP001057375">
    <property type="component" value="Unassembled WGS sequence"/>
</dbReference>
<dbReference type="EMBL" id="BQXS01000196">
    <property type="protein sequence ID" value="GKT28241.1"/>
    <property type="molecule type" value="Genomic_DNA"/>
</dbReference>
<evidence type="ECO:0000256" key="1">
    <source>
        <dbReference type="SAM" id="MobiDB-lite"/>
    </source>
</evidence>
<feature type="compositionally biased region" description="Basic and acidic residues" evidence="1">
    <location>
        <begin position="10"/>
        <end position="21"/>
    </location>
</feature>
<proteinExistence type="predicted"/>
<protein>
    <submittedName>
        <fullName evidence="2">Uncharacterized protein</fullName>
    </submittedName>
</protein>
<feature type="region of interest" description="Disordered" evidence="1">
    <location>
        <begin position="1"/>
        <end position="73"/>
    </location>
</feature>
<keyword evidence="3" id="KW-1185">Reference proteome</keyword>
<comment type="caution">
    <text evidence="2">The sequence shown here is derived from an EMBL/GenBank/DDBJ whole genome shotgun (WGS) entry which is preliminary data.</text>
</comment>
<evidence type="ECO:0000313" key="3">
    <source>
        <dbReference type="Proteomes" id="UP001057375"/>
    </source>
</evidence>
<accession>A0ABQ5K6P5</accession>
<name>A0ABQ5K6P5_9EUKA</name>
<feature type="compositionally biased region" description="Polar residues" evidence="1">
    <location>
        <begin position="34"/>
        <end position="66"/>
    </location>
</feature>
<reference evidence="2" key="1">
    <citation type="submission" date="2022-03" db="EMBL/GenBank/DDBJ databases">
        <title>Draft genome sequence of Aduncisulcus paluster, a free-living microaerophilic Fornicata.</title>
        <authorList>
            <person name="Yuyama I."/>
            <person name="Kume K."/>
            <person name="Tamura T."/>
            <person name="Inagaki Y."/>
            <person name="Hashimoto T."/>
        </authorList>
    </citation>
    <scope>NUCLEOTIDE SEQUENCE</scope>
    <source>
        <strain evidence="2">NY0171</strain>
    </source>
</reference>
<gene>
    <name evidence="2" type="ORF">ADUPG1_000529</name>
</gene>
<evidence type="ECO:0000313" key="2">
    <source>
        <dbReference type="EMBL" id="GKT28241.1"/>
    </source>
</evidence>